<accession>A0A7G5E3Y8</accession>
<protein>
    <submittedName>
        <fullName evidence="1">Uncharacterized protein</fullName>
    </submittedName>
</protein>
<evidence type="ECO:0000313" key="1">
    <source>
        <dbReference type="EMBL" id="QMV68713.1"/>
    </source>
</evidence>
<proteinExistence type="predicted"/>
<dbReference type="Proteomes" id="UP000515450">
    <property type="component" value="Chromosome"/>
</dbReference>
<keyword evidence="2" id="KW-1185">Reference proteome</keyword>
<gene>
    <name evidence="1" type="ORF">HS960_14100</name>
</gene>
<dbReference type="AlphaFoldDB" id="A0A7G5E3Y8"/>
<reference evidence="1 2" key="1">
    <citation type="journal article" date="2020" name="G3 (Bethesda)">
        <title>CeMbio - The Caenorhabditis elegans Microbiome Resource.</title>
        <authorList>
            <person name="Dirksen P."/>
            <person name="Assie A."/>
            <person name="Zimmermann J."/>
            <person name="Zhang F."/>
            <person name="Tietje A.M."/>
            <person name="Marsh S.A."/>
            <person name="Felix M.A."/>
            <person name="Shapira M."/>
            <person name="Kaleta C."/>
            <person name="Schulenburg H."/>
            <person name="Samuel B."/>
        </authorList>
    </citation>
    <scope>NUCLEOTIDE SEQUENCE [LARGE SCALE GENOMIC DNA]</scope>
    <source>
        <strain evidence="1 2">BIGb0170</strain>
    </source>
</reference>
<dbReference type="PROSITE" id="PS51257">
    <property type="entry name" value="PROKAR_LIPOPROTEIN"/>
    <property type="match status" value="1"/>
</dbReference>
<evidence type="ECO:0000313" key="2">
    <source>
        <dbReference type="Proteomes" id="UP000515450"/>
    </source>
</evidence>
<name>A0A7G5E3Y8_9SPHI</name>
<organism evidence="1 2">
    <name type="scientific">Sphingobacterium paramultivorum</name>
    <dbReference type="NCBI Taxonomy" id="2886510"/>
    <lineage>
        <taxon>Bacteria</taxon>
        <taxon>Pseudomonadati</taxon>
        <taxon>Bacteroidota</taxon>
        <taxon>Sphingobacteriia</taxon>
        <taxon>Sphingobacteriales</taxon>
        <taxon>Sphingobacteriaceae</taxon>
        <taxon>Sphingobacterium</taxon>
    </lineage>
</organism>
<dbReference type="RefSeq" id="WP_153846666.1">
    <property type="nucleotide sequence ID" value="NZ_CP058555.1"/>
</dbReference>
<dbReference type="EMBL" id="CP058555">
    <property type="protein sequence ID" value="QMV68713.1"/>
    <property type="molecule type" value="Genomic_DNA"/>
</dbReference>
<sequence length="157" mass="18136">MFKFYQTIVILILLSGFFASCDFIAAGSNLMAERYEFDVTQDSLIKKITAYNNMTLQDSLFKIGTDSPYFYEGYVNDEKNNDIYWVLIPVPTESPTELLLLSVENKQSGERKHVNNKPENEAEIRDRKIAIDNFKNRVLDNLGLQYKHTGNAMNKVY</sequence>